<dbReference type="RefSeq" id="WP_089271316.1">
    <property type="nucleotide sequence ID" value="NZ_FZOC01000001.1"/>
</dbReference>
<protein>
    <submittedName>
        <fullName evidence="2">Uncharacterized protein</fullName>
    </submittedName>
</protein>
<feature type="transmembrane region" description="Helical" evidence="1">
    <location>
        <begin position="247"/>
        <end position="268"/>
    </location>
</feature>
<dbReference type="Proteomes" id="UP000198324">
    <property type="component" value="Unassembled WGS sequence"/>
</dbReference>
<proteinExistence type="predicted"/>
<reference evidence="2 3" key="1">
    <citation type="submission" date="2017-06" db="EMBL/GenBank/DDBJ databases">
        <authorList>
            <person name="Kim H.J."/>
            <person name="Triplett B.A."/>
        </authorList>
    </citation>
    <scope>NUCLEOTIDE SEQUENCE [LARGE SCALE GENOMIC DNA]</scope>
    <source>
        <strain evidence="2 3">DSM 13116</strain>
    </source>
</reference>
<dbReference type="AlphaFoldDB" id="A0A238XX16"/>
<feature type="transmembrane region" description="Helical" evidence="1">
    <location>
        <begin position="174"/>
        <end position="195"/>
    </location>
</feature>
<feature type="transmembrane region" description="Helical" evidence="1">
    <location>
        <begin position="32"/>
        <end position="52"/>
    </location>
</feature>
<feature type="transmembrane region" description="Helical" evidence="1">
    <location>
        <begin position="207"/>
        <end position="226"/>
    </location>
</feature>
<feature type="transmembrane region" description="Helical" evidence="1">
    <location>
        <begin position="128"/>
        <end position="149"/>
    </location>
</feature>
<keyword evidence="1" id="KW-1133">Transmembrane helix</keyword>
<dbReference type="OrthoDB" id="820796at2"/>
<keyword evidence="1" id="KW-0472">Membrane</keyword>
<evidence type="ECO:0000313" key="3">
    <source>
        <dbReference type="Proteomes" id="UP000198324"/>
    </source>
</evidence>
<sequence length="296" mass="32867">MNALTFQCVRLFDRAQAAVESEKTRRRVGKGLIFFFLASLSLIELNTLGLLPEAIGAHVSLNRFHSVTQTFTLVLMLEVVDLVFALPRSTSRAVAKQFELLALILLRNAFKELTYLPVPIEVMGHTDVLIRIGVNGTGALAVFVLLGVYKYAQRCAPRHWAPDILAKFIAAKKLVALLLLAALIFMGLLNIFFLLRHEPLLDIFHDFYTLLIFTDLLIVLIAQRYMPEFHAIFRNSGFALSTLFIRLALTADAFLSVILGVGAMLFALGLTFASNRFYAITASTQGASCLGRDSQK</sequence>
<evidence type="ECO:0000313" key="2">
    <source>
        <dbReference type="EMBL" id="SNR62904.1"/>
    </source>
</evidence>
<keyword evidence="1" id="KW-0812">Transmembrane</keyword>
<gene>
    <name evidence="2" type="ORF">SAMN04488503_0469</name>
</gene>
<accession>A0A238XX16</accession>
<evidence type="ECO:0000256" key="1">
    <source>
        <dbReference type="SAM" id="Phobius"/>
    </source>
</evidence>
<organism evidence="2 3">
    <name type="scientific">Humidesulfovibrio mexicanus</name>
    <dbReference type="NCBI Taxonomy" id="147047"/>
    <lineage>
        <taxon>Bacteria</taxon>
        <taxon>Pseudomonadati</taxon>
        <taxon>Thermodesulfobacteriota</taxon>
        <taxon>Desulfovibrionia</taxon>
        <taxon>Desulfovibrionales</taxon>
        <taxon>Desulfovibrionaceae</taxon>
        <taxon>Humidesulfovibrio</taxon>
    </lineage>
</organism>
<dbReference type="EMBL" id="FZOC01000001">
    <property type="protein sequence ID" value="SNR62904.1"/>
    <property type="molecule type" value="Genomic_DNA"/>
</dbReference>
<name>A0A238XX16_9BACT</name>
<keyword evidence="3" id="KW-1185">Reference proteome</keyword>